<accession>A0A7Y9YJS4</accession>
<organism evidence="1 2">
    <name type="scientific">Nocardioides marinus</name>
    <dbReference type="NCBI Taxonomy" id="374514"/>
    <lineage>
        <taxon>Bacteria</taxon>
        <taxon>Bacillati</taxon>
        <taxon>Actinomycetota</taxon>
        <taxon>Actinomycetes</taxon>
        <taxon>Propionibacteriales</taxon>
        <taxon>Nocardioidaceae</taxon>
        <taxon>Nocardioides</taxon>
    </lineage>
</organism>
<comment type="caution">
    <text evidence="1">The sequence shown here is derived from an EMBL/GenBank/DDBJ whole genome shotgun (WGS) entry which is preliminary data.</text>
</comment>
<reference evidence="1 2" key="1">
    <citation type="submission" date="2020-07" db="EMBL/GenBank/DDBJ databases">
        <title>Sequencing the genomes of 1000 actinobacteria strains.</title>
        <authorList>
            <person name="Klenk H.-P."/>
        </authorList>
    </citation>
    <scope>NUCLEOTIDE SEQUENCE [LARGE SCALE GENOMIC DNA]</scope>
    <source>
        <strain evidence="1 2">DSM 18248</strain>
    </source>
</reference>
<dbReference type="AlphaFoldDB" id="A0A7Y9YJS4"/>
<evidence type="ECO:0000313" key="1">
    <source>
        <dbReference type="EMBL" id="NYI11600.1"/>
    </source>
</evidence>
<proteinExistence type="predicted"/>
<evidence type="ECO:0000313" key="2">
    <source>
        <dbReference type="Proteomes" id="UP000537326"/>
    </source>
</evidence>
<protein>
    <submittedName>
        <fullName evidence="1">Uncharacterized protein</fullName>
    </submittedName>
</protein>
<keyword evidence="2" id="KW-1185">Reference proteome</keyword>
<sequence>MDIVAPGWLVVQVKQKFGGLRLYVELPEDLETSSRALAHSLVGDAERESCSVCDVCGELGTLTQVRENYWQTRCGSHVLSDDIDATLRFARRDREGRGGTQEF</sequence>
<dbReference type="EMBL" id="JACBZI010000001">
    <property type="protein sequence ID" value="NYI11600.1"/>
    <property type="molecule type" value="Genomic_DNA"/>
</dbReference>
<gene>
    <name evidence="1" type="ORF">BKA05_003115</name>
</gene>
<name>A0A7Y9YJS4_9ACTN</name>
<dbReference type="RefSeq" id="WP_179532268.1">
    <property type="nucleotide sequence ID" value="NZ_BAAAPP010000017.1"/>
</dbReference>
<dbReference type="Proteomes" id="UP000537326">
    <property type="component" value="Unassembled WGS sequence"/>
</dbReference>